<organism evidence="2 3">
    <name type="scientific">Leptospira barantonii</name>
    <dbReference type="NCBI Taxonomy" id="2023184"/>
    <lineage>
        <taxon>Bacteria</taxon>
        <taxon>Pseudomonadati</taxon>
        <taxon>Spirochaetota</taxon>
        <taxon>Spirochaetia</taxon>
        <taxon>Leptospirales</taxon>
        <taxon>Leptospiraceae</taxon>
        <taxon>Leptospira</taxon>
    </lineage>
</organism>
<sequence>MRHFNRFVFLSFLPFVLFLTSGIDSSEILKKEITFLAIHPMKEVHGVCKEVQVNAPQIAASGPGYKLNSPFQIRIPILKIHSGDESRDSHIMEILGYPDTPEIVAVIESVVAPASGDSYTVRGKLTIHGLTQDFQSSAKVEAKDPGQIRVFGKVDIKFSDFKLEKPSLLFIKAKEEIEIGYDFLIKI</sequence>
<dbReference type="Gene3D" id="2.40.128.110">
    <property type="entry name" value="Lipid/polyisoprenoid-binding, YceI-like"/>
    <property type="match status" value="1"/>
</dbReference>
<evidence type="ECO:0000313" key="2">
    <source>
        <dbReference type="EMBL" id="TGM10187.1"/>
    </source>
</evidence>
<name>A0A5F2BUZ9_9LEPT</name>
<dbReference type="SUPFAM" id="SSF101874">
    <property type="entry name" value="YceI-like"/>
    <property type="match status" value="1"/>
</dbReference>
<dbReference type="RefSeq" id="WP_135669299.1">
    <property type="nucleotide sequence ID" value="NZ_RQGN01000003.1"/>
</dbReference>
<dbReference type="Pfam" id="PF04264">
    <property type="entry name" value="YceI"/>
    <property type="match status" value="1"/>
</dbReference>
<evidence type="ECO:0000259" key="1">
    <source>
        <dbReference type="SMART" id="SM00867"/>
    </source>
</evidence>
<dbReference type="OrthoDB" id="328418at2"/>
<dbReference type="InterPro" id="IPR036761">
    <property type="entry name" value="TTHA0802/YceI-like_sf"/>
</dbReference>
<comment type="caution">
    <text evidence="2">The sequence shown here is derived from an EMBL/GenBank/DDBJ whole genome shotgun (WGS) entry which is preliminary data.</text>
</comment>
<proteinExistence type="predicted"/>
<evidence type="ECO:0000313" key="3">
    <source>
        <dbReference type="Proteomes" id="UP000298429"/>
    </source>
</evidence>
<feature type="domain" description="Lipid/polyisoprenoid-binding YceI-like" evidence="1">
    <location>
        <begin position="25"/>
        <end position="186"/>
    </location>
</feature>
<gene>
    <name evidence="2" type="ORF">EHQ76_00610</name>
</gene>
<dbReference type="InterPro" id="IPR007372">
    <property type="entry name" value="Lipid/polyisoprenoid-bd_YceI"/>
</dbReference>
<protein>
    <submittedName>
        <fullName evidence="2">YceI family protein</fullName>
    </submittedName>
</protein>
<accession>A0A5F2BUZ9</accession>
<dbReference type="EMBL" id="RQGN01000003">
    <property type="protein sequence ID" value="TGM10187.1"/>
    <property type="molecule type" value="Genomic_DNA"/>
</dbReference>
<dbReference type="SMART" id="SM00867">
    <property type="entry name" value="YceI"/>
    <property type="match status" value="1"/>
</dbReference>
<reference evidence="2 3" key="1">
    <citation type="journal article" date="2019" name="PLoS Negl. Trop. Dis.">
        <title>Revisiting the worldwide diversity of Leptospira species in the environment.</title>
        <authorList>
            <person name="Vincent A.T."/>
            <person name="Schiettekatte O."/>
            <person name="Bourhy P."/>
            <person name="Veyrier F.J."/>
            <person name="Picardeau M."/>
        </authorList>
    </citation>
    <scope>NUCLEOTIDE SEQUENCE [LARGE SCALE GENOMIC DNA]</scope>
    <source>
        <strain evidence="2 3">201702444</strain>
    </source>
</reference>
<dbReference type="Proteomes" id="UP000298429">
    <property type="component" value="Unassembled WGS sequence"/>
</dbReference>
<dbReference type="AlphaFoldDB" id="A0A5F2BUZ9"/>